<evidence type="ECO:0000256" key="1">
    <source>
        <dbReference type="ARBA" id="ARBA00001947"/>
    </source>
</evidence>
<keyword evidence="7" id="KW-0862">Zinc</keyword>
<keyword evidence="11" id="KW-0732">Signal</keyword>
<dbReference type="AlphaFoldDB" id="K4FYC7"/>
<dbReference type="InterPro" id="IPR033842">
    <property type="entry name" value="CPM_N"/>
</dbReference>
<name>K4FYC7_CALMI</name>
<dbReference type="PROSITE" id="PS00133">
    <property type="entry name" value="CARBOXYPEPT_ZN_2"/>
    <property type="match status" value="1"/>
</dbReference>
<evidence type="ECO:0000256" key="9">
    <source>
        <dbReference type="ARBA" id="ARBA00023180"/>
    </source>
</evidence>
<keyword evidence="5" id="KW-0479">Metal-binding</keyword>
<evidence type="ECO:0000259" key="12">
    <source>
        <dbReference type="PROSITE" id="PS52035"/>
    </source>
</evidence>
<dbReference type="InterPro" id="IPR057247">
    <property type="entry name" value="CARBOXYPEPT_ZN_2"/>
</dbReference>
<dbReference type="PRINTS" id="PR00765">
    <property type="entry name" value="CRBOXYPTASEA"/>
</dbReference>
<protein>
    <submittedName>
        <fullName evidence="13">Carboxypeptidase M</fullName>
    </submittedName>
</protein>
<dbReference type="InterPro" id="IPR008969">
    <property type="entry name" value="CarboxyPept-like_regulatory"/>
</dbReference>
<evidence type="ECO:0000256" key="2">
    <source>
        <dbReference type="ARBA" id="ARBA00005988"/>
    </source>
</evidence>
<keyword evidence="3 13" id="KW-0121">Carboxypeptidase</keyword>
<dbReference type="PANTHER" id="PTHR11532">
    <property type="entry name" value="PROTEASE M14 CARBOXYPEPTIDASE"/>
    <property type="match status" value="1"/>
</dbReference>
<proteinExistence type="evidence at transcript level"/>
<accession>K4FYC7</accession>
<keyword evidence="8" id="KW-0482">Metalloprotease</keyword>
<evidence type="ECO:0000256" key="5">
    <source>
        <dbReference type="ARBA" id="ARBA00022723"/>
    </source>
</evidence>
<evidence type="ECO:0000256" key="6">
    <source>
        <dbReference type="ARBA" id="ARBA00022801"/>
    </source>
</evidence>
<evidence type="ECO:0000256" key="7">
    <source>
        <dbReference type="ARBA" id="ARBA00022833"/>
    </source>
</evidence>
<dbReference type="GO" id="GO:0016485">
    <property type="term" value="P:protein processing"/>
    <property type="evidence" value="ECO:0007669"/>
    <property type="project" value="TreeGrafter"/>
</dbReference>
<dbReference type="PANTHER" id="PTHR11532:SF84">
    <property type="entry name" value="CARBOXYPEPTIDASE M"/>
    <property type="match status" value="1"/>
</dbReference>
<dbReference type="SUPFAM" id="SSF49464">
    <property type="entry name" value="Carboxypeptidase regulatory domain-like"/>
    <property type="match status" value="1"/>
</dbReference>
<evidence type="ECO:0000256" key="4">
    <source>
        <dbReference type="ARBA" id="ARBA00022670"/>
    </source>
</evidence>
<dbReference type="GO" id="GO:0006518">
    <property type="term" value="P:peptide metabolic process"/>
    <property type="evidence" value="ECO:0007669"/>
    <property type="project" value="TreeGrafter"/>
</dbReference>
<feature type="domain" description="Peptidase M14" evidence="12">
    <location>
        <begin position="19"/>
        <end position="312"/>
    </location>
</feature>
<evidence type="ECO:0000256" key="3">
    <source>
        <dbReference type="ARBA" id="ARBA00022645"/>
    </source>
</evidence>
<evidence type="ECO:0000256" key="10">
    <source>
        <dbReference type="PROSITE-ProRule" id="PRU01379"/>
    </source>
</evidence>
<dbReference type="GO" id="GO:0008270">
    <property type="term" value="F:zinc ion binding"/>
    <property type="evidence" value="ECO:0007669"/>
    <property type="project" value="InterPro"/>
</dbReference>
<dbReference type="PROSITE" id="PS00132">
    <property type="entry name" value="CARBOXYPEPT_ZN_1"/>
    <property type="match status" value="1"/>
</dbReference>
<dbReference type="SMART" id="SM00631">
    <property type="entry name" value="Zn_pept"/>
    <property type="match status" value="1"/>
</dbReference>
<keyword evidence="9" id="KW-0325">Glycoprotein</keyword>
<reference evidence="13" key="1">
    <citation type="journal article" date="2012" name="PLoS ONE">
        <title>Sequencing and Analysis of Full-Length cDNAs, 5'-ESTs and 3'-ESTs from a Cartilaginous Fish, the Elephant Shark (Callorhinchus milii).</title>
        <authorList>
            <person name="Tan Y.Y."/>
            <person name="Kodzius R."/>
            <person name="Tay B.H."/>
            <person name="Tay A."/>
            <person name="Brenner S."/>
            <person name="Venkatesh B."/>
        </authorList>
    </citation>
    <scope>NUCLEOTIDE SEQUENCE</scope>
    <source>
        <tissue evidence="13">Kidney</tissue>
    </source>
</reference>
<dbReference type="PROSITE" id="PS52035">
    <property type="entry name" value="PEPTIDASE_M14"/>
    <property type="match status" value="1"/>
</dbReference>
<sequence>MTFLWLWAIISSAVALNFTYHNGRQLETFLRAINQDYPSITHLYSIGKSVDGIDLWVLAIGKYPTKHTVGIPDMKYVANIHGDEVVGREMLLHLIEHLVTMYGVNDNITALINSTRVHIMPSMNPDGFAITRTAKPDCNYSKGRKNKNAYDLNRNFPDIFENNTLAIRQPETSAVIDWVMSESFVLSASLHGGDVVASYPFDNIKSDGQKLSEYSKTPDDDIFIYLAKKYSYNHLIMYYGEICVNSLEFQDGIANGAQWYVLAGGMQDFNYVWGQCLELTLELSCCKNPPEHTLEEFWEENRVALIEFLKQVHLGIKGQILNVDGNPIENAQVRIQGRDNIYPFETNKWGEYYRLLLPGSYTLIVTVPGVGTILEDFELSNNETMFSAMKLNIHFSTTNITYVPSIKDGIYTYQNAVNIALLMQQNIILLVCPMIICTVLLH</sequence>
<feature type="signal peptide" evidence="11">
    <location>
        <begin position="1"/>
        <end position="15"/>
    </location>
</feature>
<dbReference type="InterPro" id="IPR050753">
    <property type="entry name" value="Peptidase_M14_domain"/>
</dbReference>
<dbReference type="Gene3D" id="3.40.630.10">
    <property type="entry name" value="Zn peptidases"/>
    <property type="match status" value="1"/>
</dbReference>
<keyword evidence="6" id="KW-0378">Hydrolase</keyword>
<feature type="active site" description="Proton donor/acceptor" evidence="10">
    <location>
        <position position="282"/>
    </location>
</feature>
<organism evidence="13">
    <name type="scientific">Callorhinchus milii</name>
    <name type="common">Ghost shark</name>
    <dbReference type="NCBI Taxonomy" id="7868"/>
    <lineage>
        <taxon>Eukaryota</taxon>
        <taxon>Metazoa</taxon>
        <taxon>Chordata</taxon>
        <taxon>Craniata</taxon>
        <taxon>Vertebrata</taxon>
        <taxon>Chondrichthyes</taxon>
        <taxon>Holocephali</taxon>
        <taxon>Chimaeriformes</taxon>
        <taxon>Callorhinchidae</taxon>
        <taxon>Callorhinchus</taxon>
    </lineage>
</organism>
<keyword evidence="4" id="KW-0645">Protease</keyword>
<dbReference type="GO" id="GO:0005615">
    <property type="term" value="C:extracellular space"/>
    <property type="evidence" value="ECO:0007669"/>
    <property type="project" value="TreeGrafter"/>
</dbReference>
<evidence type="ECO:0000313" key="13">
    <source>
        <dbReference type="EMBL" id="AFK11202.1"/>
    </source>
</evidence>
<feature type="chain" id="PRO_5012813544" evidence="11">
    <location>
        <begin position="16"/>
        <end position="442"/>
    </location>
</feature>
<comment type="cofactor">
    <cofactor evidence="1">
        <name>Zn(2+)</name>
        <dbReference type="ChEBI" id="CHEBI:29105"/>
    </cofactor>
</comment>
<dbReference type="FunFam" id="3.40.630.10:FF:000020">
    <property type="entry name" value="Carboxypeptidase D"/>
    <property type="match status" value="1"/>
</dbReference>
<comment type="similarity">
    <text evidence="2 10">Belongs to the peptidase M14 family.</text>
</comment>
<dbReference type="SUPFAM" id="SSF53187">
    <property type="entry name" value="Zn-dependent exopeptidases"/>
    <property type="match status" value="1"/>
</dbReference>
<dbReference type="GO" id="GO:0004181">
    <property type="term" value="F:metallocarboxypeptidase activity"/>
    <property type="evidence" value="ECO:0007669"/>
    <property type="project" value="InterPro"/>
</dbReference>
<evidence type="ECO:0000256" key="11">
    <source>
        <dbReference type="SAM" id="SignalP"/>
    </source>
</evidence>
<dbReference type="Pfam" id="PF00246">
    <property type="entry name" value="Peptidase_M14"/>
    <property type="match status" value="1"/>
</dbReference>
<dbReference type="Pfam" id="PF13620">
    <property type="entry name" value="CarboxypepD_reg"/>
    <property type="match status" value="1"/>
</dbReference>
<dbReference type="Gene3D" id="2.60.40.1120">
    <property type="entry name" value="Carboxypeptidase-like, regulatory domain"/>
    <property type="match status" value="1"/>
</dbReference>
<dbReference type="InterPro" id="IPR000834">
    <property type="entry name" value="Peptidase_M14"/>
</dbReference>
<dbReference type="InterPro" id="IPR057246">
    <property type="entry name" value="CARBOXYPEPT_ZN_1"/>
</dbReference>
<dbReference type="CDD" id="cd11308">
    <property type="entry name" value="Peptidase_M14NE-CP-C_like"/>
    <property type="match status" value="1"/>
</dbReference>
<dbReference type="EMBL" id="JX052974">
    <property type="protein sequence ID" value="AFK11202.1"/>
    <property type="molecule type" value="mRNA"/>
</dbReference>
<evidence type="ECO:0000256" key="8">
    <source>
        <dbReference type="ARBA" id="ARBA00023049"/>
    </source>
</evidence>
<dbReference type="MEROPS" id="M14.006"/>
<dbReference type="CDD" id="cd03866">
    <property type="entry name" value="M14_CPM"/>
    <property type="match status" value="1"/>
</dbReference>